<dbReference type="Proteomes" id="UP000298030">
    <property type="component" value="Unassembled WGS sequence"/>
</dbReference>
<accession>A0A4Y7SJR1</accession>
<sequence length="629" mass="68912">MPYAYTCDDNKNQEDVDEIPREPEGTSRPECFQVTRLQSLRPCPDRECRDLGARAEPPELSHRVIALPRDAPSIIGSAEVVGYDADTVVLGNEGVEWREGPEADEGQSGPRFQTRRSAQAGVTRVIGAGGIWSSERRRLTAGSNQLRARYFCPCTRLPNKTYFVVRTTPISPLCNDALPLRQFLSLPPTHSKTSLAPTFIYSNPKAGAGIARHTPPLFLSPFPPRDPSTRATLGRRLAMPWPGLKEGMLANPNRYNTPAALQIDRQSSPGPRGTARGWQSLEEVGRSAGCSGMHCDDTSVNKLKKWNKHNNWLFTLARLPRREVMKGSNVHFLATSDLAPPLEMLDGIVDWIQCVALCPLPQPFASVGVERGNEMGYGLGRAVMFVPVVLALLGDNSMQSEFMFEKIEKRLSMIPSANGISLGVFNTLQHENPQHRVGQDSVKCEGLREAVVNSVISYGTGKVLPLAVFANKMAEKYCGKGQKPTYASTMVPYPIFGSLTPWQQRFALENNYVLPENEDTKPKRGTKPKTPSDVDDDSEDDPSSFPIAYLSSGYCGIGTTLASERLSAPHRAGPLRGRDTLLISSSRTSGHPGVDELDAVLAPSTQESPADVPMPQASANTYYSFLFDP</sequence>
<organism evidence="2 3">
    <name type="scientific">Coprinellus micaceus</name>
    <name type="common">Glistening ink-cap mushroom</name>
    <name type="synonym">Coprinus micaceus</name>
    <dbReference type="NCBI Taxonomy" id="71717"/>
    <lineage>
        <taxon>Eukaryota</taxon>
        <taxon>Fungi</taxon>
        <taxon>Dikarya</taxon>
        <taxon>Basidiomycota</taxon>
        <taxon>Agaricomycotina</taxon>
        <taxon>Agaricomycetes</taxon>
        <taxon>Agaricomycetidae</taxon>
        <taxon>Agaricales</taxon>
        <taxon>Agaricineae</taxon>
        <taxon>Psathyrellaceae</taxon>
        <taxon>Coprinellus</taxon>
    </lineage>
</organism>
<dbReference type="AlphaFoldDB" id="A0A4Y7SJR1"/>
<reference evidence="2 3" key="1">
    <citation type="journal article" date="2019" name="Nat. Ecol. Evol.">
        <title>Megaphylogeny resolves global patterns of mushroom evolution.</title>
        <authorList>
            <person name="Varga T."/>
            <person name="Krizsan K."/>
            <person name="Foldi C."/>
            <person name="Dima B."/>
            <person name="Sanchez-Garcia M."/>
            <person name="Sanchez-Ramirez S."/>
            <person name="Szollosi G.J."/>
            <person name="Szarkandi J.G."/>
            <person name="Papp V."/>
            <person name="Albert L."/>
            <person name="Andreopoulos W."/>
            <person name="Angelini C."/>
            <person name="Antonin V."/>
            <person name="Barry K.W."/>
            <person name="Bougher N.L."/>
            <person name="Buchanan P."/>
            <person name="Buyck B."/>
            <person name="Bense V."/>
            <person name="Catcheside P."/>
            <person name="Chovatia M."/>
            <person name="Cooper J."/>
            <person name="Damon W."/>
            <person name="Desjardin D."/>
            <person name="Finy P."/>
            <person name="Geml J."/>
            <person name="Haridas S."/>
            <person name="Hughes K."/>
            <person name="Justo A."/>
            <person name="Karasinski D."/>
            <person name="Kautmanova I."/>
            <person name="Kiss B."/>
            <person name="Kocsube S."/>
            <person name="Kotiranta H."/>
            <person name="LaButti K.M."/>
            <person name="Lechner B.E."/>
            <person name="Liimatainen K."/>
            <person name="Lipzen A."/>
            <person name="Lukacs Z."/>
            <person name="Mihaltcheva S."/>
            <person name="Morgado L.N."/>
            <person name="Niskanen T."/>
            <person name="Noordeloos M.E."/>
            <person name="Ohm R.A."/>
            <person name="Ortiz-Santana B."/>
            <person name="Ovrebo C."/>
            <person name="Racz N."/>
            <person name="Riley R."/>
            <person name="Savchenko A."/>
            <person name="Shiryaev A."/>
            <person name="Soop K."/>
            <person name="Spirin V."/>
            <person name="Szebenyi C."/>
            <person name="Tomsovsky M."/>
            <person name="Tulloss R.E."/>
            <person name="Uehling J."/>
            <person name="Grigoriev I.V."/>
            <person name="Vagvolgyi C."/>
            <person name="Papp T."/>
            <person name="Martin F.M."/>
            <person name="Miettinen O."/>
            <person name="Hibbett D.S."/>
            <person name="Nagy L.G."/>
        </authorList>
    </citation>
    <scope>NUCLEOTIDE SEQUENCE [LARGE SCALE GENOMIC DNA]</scope>
    <source>
        <strain evidence="2 3">FP101781</strain>
    </source>
</reference>
<evidence type="ECO:0000256" key="1">
    <source>
        <dbReference type="SAM" id="MobiDB-lite"/>
    </source>
</evidence>
<gene>
    <name evidence="2" type="ORF">FA13DRAFT_1716361</name>
</gene>
<evidence type="ECO:0000313" key="2">
    <source>
        <dbReference type="EMBL" id="TEB22117.1"/>
    </source>
</evidence>
<dbReference type="OrthoDB" id="3269273at2759"/>
<feature type="region of interest" description="Disordered" evidence="1">
    <location>
        <begin position="98"/>
        <end position="119"/>
    </location>
</feature>
<feature type="compositionally biased region" description="Acidic residues" evidence="1">
    <location>
        <begin position="533"/>
        <end position="542"/>
    </location>
</feature>
<name>A0A4Y7SJR1_COPMI</name>
<keyword evidence="3" id="KW-1185">Reference proteome</keyword>
<evidence type="ECO:0000313" key="3">
    <source>
        <dbReference type="Proteomes" id="UP000298030"/>
    </source>
</evidence>
<feature type="compositionally biased region" description="Basic and acidic residues" evidence="1">
    <location>
        <begin position="8"/>
        <end position="27"/>
    </location>
</feature>
<comment type="caution">
    <text evidence="2">The sequence shown here is derived from an EMBL/GenBank/DDBJ whole genome shotgun (WGS) entry which is preliminary data.</text>
</comment>
<feature type="region of interest" description="Disordered" evidence="1">
    <location>
        <begin position="514"/>
        <end position="542"/>
    </location>
</feature>
<dbReference type="STRING" id="71717.A0A4Y7SJR1"/>
<proteinExistence type="predicted"/>
<feature type="region of interest" description="Disordered" evidence="1">
    <location>
        <begin position="1"/>
        <end position="31"/>
    </location>
</feature>
<dbReference type="EMBL" id="QPFP01000097">
    <property type="protein sequence ID" value="TEB22117.1"/>
    <property type="molecule type" value="Genomic_DNA"/>
</dbReference>
<protein>
    <submittedName>
        <fullName evidence="2">Uncharacterized protein</fullName>
    </submittedName>
</protein>